<dbReference type="Proteomes" id="UP000515121">
    <property type="component" value="Unplaced"/>
</dbReference>
<sequence>MAKKLKQYMLYHSILLIAKLDPINISLKSLHYQKKITRWKVLLFEYNIAYISQKVIKKSVIAKFLANRAVEDYEPMKFDFPNEELMAILESKKDDDDDEETWWMYFNRVANAMKHRIEVVLISLTEHYYPITARLNFNTNNVATYETCIMGLHAILDRKIKIVKVFRDSTLVIYQLKENQIADALATLVVMYLNQTTENNNRVLRRLAMGFFLDGETLYKRGKDQVLLHCVNISKAKRIVEEVHNGVYKAHTNGHIMARQVI</sequence>
<dbReference type="AlphaFoldDB" id="A0A6P5YTM9"/>
<dbReference type="RefSeq" id="XP_022743859.1">
    <property type="nucleotide sequence ID" value="XM_022888124.1"/>
</dbReference>
<accession>A0A6P5YTM9</accession>
<dbReference type="GeneID" id="111294733"/>
<keyword evidence="1" id="KW-1185">Reference proteome</keyword>
<dbReference type="GO" id="GO:0003676">
    <property type="term" value="F:nucleic acid binding"/>
    <property type="evidence" value="ECO:0007669"/>
    <property type="project" value="InterPro"/>
</dbReference>
<dbReference type="InterPro" id="IPR012337">
    <property type="entry name" value="RNaseH-like_sf"/>
</dbReference>
<proteinExistence type="predicted"/>
<name>A0A6P5YTM9_DURZI</name>
<dbReference type="OrthoDB" id="1723937at2759"/>
<organism evidence="1 2">
    <name type="scientific">Durio zibethinus</name>
    <name type="common">Durian</name>
    <dbReference type="NCBI Taxonomy" id="66656"/>
    <lineage>
        <taxon>Eukaryota</taxon>
        <taxon>Viridiplantae</taxon>
        <taxon>Streptophyta</taxon>
        <taxon>Embryophyta</taxon>
        <taxon>Tracheophyta</taxon>
        <taxon>Spermatophyta</taxon>
        <taxon>Magnoliopsida</taxon>
        <taxon>eudicotyledons</taxon>
        <taxon>Gunneridae</taxon>
        <taxon>Pentapetalae</taxon>
        <taxon>rosids</taxon>
        <taxon>malvids</taxon>
        <taxon>Malvales</taxon>
        <taxon>Malvaceae</taxon>
        <taxon>Helicteroideae</taxon>
        <taxon>Durio</taxon>
    </lineage>
</organism>
<protein>
    <submittedName>
        <fullName evidence="2">Uncharacterized protein LOC111294733</fullName>
    </submittedName>
</protein>
<dbReference type="SUPFAM" id="SSF53098">
    <property type="entry name" value="Ribonuclease H-like"/>
    <property type="match status" value="1"/>
</dbReference>
<dbReference type="PANTHER" id="PTHR48475">
    <property type="entry name" value="RIBONUCLEASE H"/>
    <property type="match status" value="1"/>
</dbReference>
<dbReference type="PANTHER" id="PTHR48475:SF1">
    <property type="entry name" value="RNASE H TYPE-1 DOMAIN-CONTAINING PROTEIN"/>
    <property type="match status" value="1"/>
</dbReference>
<evidence type="ECO:0000313" key="1">
    <source>
        <dbReference type="Proteomes" id="UP000515121"/>
    </source>
</evidence>
<evidence type="ECO:0000313" key="2">
    <source>
        <dbReference type="RefSeq" id="XP_022743859.1"/>
    </source>
</evidence>
<dbReference type="KEGG" id="dzi:111294733"/>
<dbReference type="Gene3D" id="3.30.420.10">
    <property type="entry name" value="Ribonuclease H-like superfamily/Ribonuclease H"/>
    <property type="match status" value="1"/>
</dbReference>
<dbReference type="InterPro" id="IPR036397">
    <property type="entry name" value="RNaseH_sf"/>
</dbReference>
<gene>
    <name evidence="2" type="primary">LOC111294733</name>
</gene>
<reference evidence="2" key="1">
    <citation type="submission" date="2025-08" db="UniProtKB">
        <authorList>
            <consortium name="RefSeq"/>
        </authorList>
    </citation>
    <scope>IDENTIFICATION</scope>
    <source>
        <tissue evidence="2">Fruit stalk</tissue>
    </source>
</reference>